<feature type="domain" description="Anthranilate synthase component I N-terminal" evidence="2">
    <location>
        <begin position="12"/>
        <end position="130"/>
    </location>
</feature>
<dbReference type="PRINTS" id="PR00095">
    <property type="entry name" value="ANTSNTHASEI"/>
</dbReference>
<dbReference type="Proteomes" id="UP000016569">
    <property type="component" value="Unassembled WGS sequence"/>
</dbReference>
<comment type="caution">
    <text evidence="3">The sequence shown here is derived from an EMBL/GenBank/DDBJ whole genome shotgun (WGS) entry which is preliminary data.</text>
</comment>
<feature type="domain" description="Chorismate-utilising enzyme C-terminal" evidence="1">
    <location>
        <begin position="177"/>
        <end position="434"/>
    </location>
</feature>
<dbReference type="EMBL" id="BATC01000009">
    <property type="protein sequence ID" value="GAD58597.1"/>
    <property type="molecule type" value="Genomic_DNA"/>
</dbReference>
<dbReference type="Pfam" id="PF04715">
    <property type="entry name" value="Anth_synt_I_N"/>
    <property type="match status" value="1"/>
</dbReference>
<name>A0A8E0KMN5_9CAUL</name>
<protein>
    <submittedName>
        <fullName evidence="3">Para-aminobenzoate synthase, aminase component</fullName>
    </submittedName>
</protein>
<dbReference type="InterPro" id="IPR005801">
    <property type="entry name" value="ADC_synthase"/>
</dbReference>
<dbReference type="RefSeq" id="WP_021696693.1">
    <property type="nucleotide sequence ID" value="NZ_BATC01000009.1"/>
</dbReference>
<dbReference type="GO" id="GO:0000162">
    <property type="term" value="P:L-tryptophan biosynthetic process"/>
    <property type="evidence" value="ECO:0007669"/>
    <property type="project" value="TreeGrafter"/>
</dbReference>
<dbReference type="OrthoDB" id="9803598at2"/>
<proteinExistence type="predicted"/>
<sequence length="451" mass="47881">MAGLSLALIERDWIDPLHVAAGLDDVEGRLILLSDGGPNARWSYVAAEPTRVERVPRAAPGPFDRIGALLGERAVTPPGAPPFTGGVVGLASYDLDAPEATLGGDDQDWPGLTLARHDAVLAFDHHHRRVIAAGRGEDPERAAHAADRALRWLAGARTPAPAPAPLADAFTSERPAQAYRDAVADVVRRIAAGEIFQANIARAWTGMLAESAEPFDLFVRLAGASPAPYAAFWELGDHVLASNSPESFLSVRDGRITARPIKGTRPRGSTPQEDAALKAELLASAKDRAENLMIVDLMRNDLSRVCTPGSVTAPDLFRLETFANVHHLVSTVQGRLAPDMGSAEVMSATFPPGSITGAPKHQAMQVIACHEAARGPWCGSLFLAGFDGSLEASVLIRTVALRRAADGWRFRTLAGAGIVADSDPDAELAETDAKIASIRHALMDHPAPWTL</sequence>
<dbReference type="PANTHER" id="PTHR11236:SF9">
    <property type="entry name" value="ANTHRANILATE SYNTHASE COMPONENT 1"/>
    <property type="match status" value="1"/>
</dbReference>
<dbReference type="SUPFAM" id="SSF56322">
    <property type="entry name" value="ADC synthase"/>
    <property type="match status" value="1"/>
</dbReference>
<organism evidence="3 4">
    <name type="scientific">Brevundimonas abyssalis TAR-001</name>
    <dbReference type="NCBI Taxonomy" id="1391729"/>
    <lineage>
        <taxon>Bacteria</taxon>
        <taxon>Pseudomonadati</taxon>
        <taxon>Pseudomonadota</taxon>
        <taxon>Alphaproteobacteria</taxon>
        <taxon>Caulobacterales</taxon>
        <taxon>Caulobacteraceae</taxon>
        <taxon>Brevundimonas</taxon>
    </lineage>
</organism>
<evidence type="ECO:0000313" key="4">
    <source>
        <dbReference type="Proteomes" id="UP000016569"/>
    </source>
</evidence>
<reference evidence="4" key="1">
    <citation type="journal article" date="2013" name="Genome Announc.">
        <title>Draft Genome Sequence of the Dimorphic Prosthecate Bacterium Brevundimonas abyssalis TAR-001T.</title>
        <authorList>
            <person name="Tsubouchi T."/>
            <person name="Nishi S."/>
            <person name="Usui K."/>
            <person name="Shimane Y."/>
            <person name="Takaki Y."/>
            <person name="Maruyama T."/>
            <person name="Hatada Y."/>
        </authorList>
    </citation>
    <scope>NUCLEOTIDE SEQUENCE [LARGE SCALE GENOMIC DNA]</scope>
    <source>
        <strain evidence="4">TAR-001</strain>
    </source>
</reference>
<dbReference type="Gene3D" id="3.60.120.10">
    <property type="entry name" value="Anthranilate synthase"/>
    <property type="match status" value="1"/>
</dbReference>
<gene>
    <name evidence="3" type="ORF">MBEBAB_0847</name>
</gene>
<dbReference type="InterPro" id="IPR019999">
    <property type="entry name" value="Anth_synth_I-like"/>
</dbReference>
<accession>A0A8E0KMN5</accession>
<dbReference type="Pfam" id="PF00425">
    <property type="entry name" value="Chorismate_bind"/>
    <property type="match status" value="1"/>
</dbReference>
<evidence type="ECO:0000259" key="1">
    <source>
        <dbReference type="Pfam" id="PF00425"/>
    </source>
</evidence>
<keyword evidence="4" id="KW-1185">Reference proteome</keyword>
<evidence type="ECO:0000313" key="3">
    <source>
        <dbReference type="EMBL" id="GAD58597.1"/>
    </source>
</evidence>
<dbReference type="AlphaFoldDB" id="A0A8E0KMN5"/>
<dbReference type="PANTHER" id="PTHR11236">
    <property type="entry name" value="AMINOBENZOATE/ANTHRANILATE SYNTHASE"/>
    <property type="match status" value="1"/>
</dbReference>
<dbReference type="InterPro" id="IPR006805">
    <property type="entry name" value="Anth_synth_I_N"/>
</dbReference>
<evidence type="ECO:0000259" key="2">
    <source>
        <dbReference type="Pfam" id="PF04715"/>
    </source>
</evidence>
<dbReference type="InterPro" id="IPR015890">
    <property type="entry name" value="Chorismate_C"/>
</dbReference>